<dbReference type="EMBL" id="JALJZU010000032">
    <property type="protein sequence ID" value="MCP2012792.1"/>
    <property type="molecule type" value="Genomic_DNA"/>
</dbReference>
<evidence type="ECO:0000313" key="2">
    <source>
        <dbReference type="Proteomes" id="UP001162889"/>
    </source>
</evidence>
<evidence type="ECO:0000313" key="1">
    <source>
        <dbReference type="EMBL" id="MCP2012792.1"/>
    </source>
</evidence>
<reference evidence="1" key="1">
    <citation type="submission" date="2022-03" db="EMBL/GenBank/DDBJ databases">
        <title>Genome Encyclopedia of Bacteria and Archaea VI: Functional Genomics of Type Strains.</title>
        <authorList>
            <person name="Whitman W."/>
        </authorList>
    </citation>
    <scope>NUCLEOTIDE SEQUENCE</scope>
    <source>
        <strain evidence="1">HSC-15S17</strain>
    </source>
</reference>
<dbReference type="Proteomes" id="UP001162889">
    <property type="component" value="Unassembled WGS sequence"/>
</dbReference>
<dbReference type="CDD" id="cd08916">
    <property type="entry name" value="TrHb3_P"/>
    <property type="match status" value="1"/>
</dbReference>
<accession>A0ABT1GUY1</accession>
<keyword evidence="2" id="KW-1185">Reference proteome</keyword>
<sequence>MTYQELNTASITALVHEFYNDVRADPDLFPIFNAAIGSNWGPHLDRMVDFWSTVMLGSKSFQGNVYGKHMLLTGINKDHFVRWLSLFEATSSRLFRPEIAKDFQITAQRISSSLQYGYFGSTLV</sequence>
<dbReference type="InterPro" id="IPR009050">
    <property type="entry name" value="Globin-like_sf"/>
</dbReference>
<name>A0ABT1GUY1_9BURK</name>
<gene>
    <name evidence="1" type="ORF">L1274_006563</name>
</gene>
<dbReference type="Gene3D" id="1.10.490.10">
    <property type="entry name" value="Globins"/>
    <property type="match status" value="1"/>
</dbReference>
<dbReference type="SUPFAM" id="SSF46458">
    <property type="entry name" value="Globin-like"/>
    <property type="match status" value="1"/>
</dbReference>
<dbReference type="RefSeq" id="WP_262311827.1">
    <property type="nucleotide sequence ID" value="NZ_JALJZU010000032.1"/>
</dbReference>
<comment type="caution">
    <text evidence="1">The sequence shown here is derived from an EMBL/GenBank/DDBJ whole genome shotgun (WGS) entry which is preliminary data.</text>
</comment>
<dbReference type="InterPro" id="IPR012292">
    <property type="entry name" value="Globin/Proto"/>
</dbReference>
<organism evidence="1 2">
    <name type="scientific">Duganella violaceipulchra</name>
    <dbReference type="NCBI Taxonomy" id="2849652"/>
    <lineage>
        <taxon>Bacteria</taxon>
        <taxon>Pseudomonadati</taxon>
        <taxon>Pseudomonadota</taxon>
        <taxon>Betaproteobacteria</taxon>
        <taxon>Burkholderiales</taxon>
        <taxon>Oxalobacteraceae</taxon>
        <taxon>Telluria group</taxon>
        <taxon>Duganella</taxon>
    </lineage>
</organism>
<protein>
    <submittedName>
        <fullName evidence="1">Hemoglobin</fullName>
    </submittedName>
</protein>
<proteinExistence type="predicted"/>